<dbReference type="GO" id="GO:0005634">
    <property type="term" value="C:nucleus"/>
    <property type="evidence" value="ECO:0007669"/>
    <property type="project" value="UniProtKB-SubCell"/>
</dbReference>
<evidence type="ECO:0000256" key="1">
    <source>
        <dbReference type="ARBA" id="ARBA00004123"/>
    </source>
</evidence>
<accession>A0A813T012</accession>
<feature type="region of interest" description="Disordered" evidence="7">
    <location>
        <begin position="248"/>
        <end position="267"/>
    </location>
</feature>
<dbReference type="Gene3D" id="3.40.220.10">
    <property type="entry name" value="Leucine Aminopeptidase, subunit E, domain 1"/>
    <property type="match status" value="1"/>
</dbReference>
<dbReference type="InterPro" id="IPR002589">
    <property type="entry name" value="Macro_dom"/>
</dbReference>
<keyword evidence="11" id="KW-1185">Reference proteome</keyword>
<comment type="subcellular location">
    <subcellularLocation>
        <location evidence="1">Nucleus</location>
    </subcellularLocation>
</comment>
<feature type="domain" description="Macro" evidence="9">
    <location>
        <begin position="932"/>
        <end position="1119"/>
    </location>
</feature>
<dbReference type="GO" id="GO:0003714">
    <property type="term" value="F:transcription corepressor activity"/>
    <property type="evidence" value="ECO:0007669"/>
    <property type="project" value="TreeGrafter"/>
</dbReference>
<keyword evidence="4 6" id="KW-0520">NAD</keyword>
<dbReference type="PROSITE" id="PS51154">
    <property type="entry name" value="MACRO"/>
    <property type="match status" value="1"/>
</dbReference>
<dbReference type="EC" id="2.4.2.-" evidence="6"/>
<dbReference type="PROSITE" id="PS51059">
    <property type="entry name" value="PARP_CATALYTIC"/>
    <property type="match status" value="1"/>
</dbReference>
<gene>
    <name evidence="10" type="ORF">OXX778_LOCUS6524</name>
</gene>
<comment type="caution">
    <text evidence="10">The sequence shown here is derived from an EMBL/GenBank/DDBJ whole genome shotgun (WGS) entry which is preliminary data.</text>
</comment>
<dbReference type="Gene3D" id="3.90.228.10">
    <property type="match status" value="1"/>
</dbReference>
<evidence type="ECO:0000256" key="6">
    <source>
        <dbReference type="RuleBase" id="RU362114"/>
    </source>
</evidence>
<dbReference type="GO" id="GO:0005737">
    <property type="term" value="C:cytoplasm"/>
    <property type="evidence" value="ECO:0007669"/>
    <property type="project" value="TreeGrafter"/>
</dbReference>
<evidence type="ECO:0000259" key="8">
    <source>
        <dbReference type="PROSITE" id="PS51059"/>
    </source>
</evidence>
<dbReference type="GO" id="GO:0010629">
    <property type="term" value="P:negative regulation of gene expression"/>
    <property type="evidence" value="ECO:0007669"/>
    <property type="project" value="TreeGrafter"/>
</dbReference>
<organism evidence="10 11">
    <name type="scientific">Brachionus calyciflorus</name>
    <dbReference type="NCBI Taxonomy" id="104777"/>
    <lineage>
        <taxon>Eukaryota</taxon>
        <taxon>Metazoa</taxon>
        <taxon>Spiralia</taxon>
        <taxon>Gnathifera</taxon>
        <taxon>Rotifera</taxon>
        <taxon>Eurotatoria</taxon>
        <taxon>Monogononta</taxon>
        <taxon>Pseudotrocha</taxon>
        <taxon>Ploima</taxon>
        <taxon>Brachionidae</taxon>
        <taxon>Brachionus</taxon>
    </lineage>
</organism>
<dbReference type="InterPro" id="IPR052056">
    <property type="entry name" value="Mono-ARTD/PARP"/>
</dbReference>
<evidence type="ECO:0000313" key="10">
    <source>
        <dbReference type="EMBL" id="CAF0802138.1"/>
    </source>
</evidence>
<dbReference type="Pfam" id="PF00644">
    <property type="entry name" value="PARP"/>
    <property type="match status" value="1"/>
</dbReference>
<sequence>MEVDNTLDIVLSECLQFFIENKKRQYSLVEIKTPNTDARQIKNTLSDIPSLFAVTGFSIHTLIKISINIRACTKYNTFIHCDENRCSLMHICDQKLTRPRCRKRECKLNHNIDNPRNRNILSNMNIKTQGNLLLKFLQVFRDSETDTVSENSINTNLNKAHNQFSTNSFKKIEIKIQLPKKFIDSSNETKFKQIFSDVSIGGPIEKCKYIPRWHKAFIIFKDDSIAEKLINQKNVKYQGFHFVVTKAQQKRDNQESNESEDQDDKEFEQIDFVSSDKTSHFYIKNVPIEKKKFDVLRYAAFIVASSPKSASLINPDLGTWLIEFNQELDIADLLSKFENLRVNLPPGIRIDTVYNEPQCTNNNEINFIPKRKNSKVNEPEEKYVLEKRMENNIFLQLILKDRNTAWKNDLKENIDRFKANFNYDTVAFKIISLINPGKDIIAWRREADDVLKNFFREFSTKSFTYDKTHLEFIFDLKKCIEETRQLYLIDYFDDPKDSKLSVMAKKPQMKAFLEKYPQINQIIDNQPKENFRGRNKNTKSGSLASLNENSNFLKKFEKDPTVTKDLQIPQITYMTHEALINQALKMIKTKYELEDYYVASNLLIKITGTNQNVNKSYDLIKRMLNNIQTKRVDGTNLRIFKCKNLKDITKDLLEQNNFLFTVEVKPVDLSELPGFYVTYFYNVPDLEFSLDSAFEQASKFLKENIVYHEIDITSYSHLLITEKWKTFEKAKFRKEVMAKNFSFSITPSLNNQNLIVLCGKKDHVEIAKFTVEEFFAGNETKAKKIPVKYHEAKFLVQTGGEEIKKLESKFDIKIEINPCYNAQNDSSYILVKNYPDNLYLTIEKEITNLINSKKTNLFTTDYLPGLDKLLNKVNNAFCHSIEKIQNETSTIILTNFSVQTNTFQKPSDSPITPKPSKSRIFQDQFYTSQTKNKISRRLKIANSAINLEIGSITETQADVIVNTTNTSLSLSSGILSNSILQVAGNAIENECRTNYPNGIKRNSIAITTAGNMQGVSYLFHAAFSHLKDLTSAQNDIETVIFSSFAELDARNLNKISFPALGTGGFRYPASLVAPITLLTISKFLQEQALTGKKYNVNIVIYEKDDIIIKEFEKEFDSFDNNYQAEIKKEPVKQQLKDLNQRINLFNSKAQGKFTIYYKSSFEYKNATDAINKLINEEYLAKDVLNESNMEHITTLSQDDIYRLVEKYPDIEVIYENKSLTLVGLKSEVLSAKVELSQIINKLVANQYSKMVEQVKISKDIQWQFEIQANSWRNFSVFLNSLIESSHLKKESKVTFENEDNEIGSIYFNVNPFIYIIGRKQIKVRRLDTTKLNNESIQFPSHWSITNSNHDLDLVDLVGNSTELQAVVNDFKAKLQNASVQVIKVQRVQNQLLYKQFSIHREKFTKEKRNINEKDLFHGSTEDSLLKICRFGFNRSYCGKNGVAYGHGVYFALNSSYSRSYSQANHQGYSCMIRAKVTVGESCVGNSTMKTPPERSGLKIPYDSTTDQSQSIFVCYHDNQCYPEYLIYFR</sequence>
<evidence type="ECO:0000256" key="4">
    <source>
        <dbReference type="ARBA" id="ARBA00023027"/>
    </source>
</evidence>
<proteinExistence type="predicted"/>
<evidence type="ECO:0000313" key="11">
    <source>
        <dbReference type="Proteomes" id="UP000663879"/>
    </source>
</evidence>
<evidence type="ECO:0000256" key="7">
    <source>
        <dbReference type="SAM" id="MobiDB-lite"/>
    </source>
</evidence>
<keyword evidence="2 6" id="KW-0328">Glycosyltransferase</keyword>
<dbReference type="SUPFAM" id="SSF52949">
    <property type="entry name" value="Macro domain-like"/>
    <property type="match status" value="1"/>
</dbReference>
<dbReference type="InterPro" id="IPR012317">
    <property type="entry name" value="Poly(ADP-ribose)pol_cat_dom"/>
</dbReference>
<evidence type="ECO:0000256" key="3">
    <source>
        <dbReference type="ARBA" id="ARBA00022679"/>
    </source>
</evidence>
<dbReference type="EMBL" id="CAJNOC010000779">
    <property type="protein sequence ID" value="CAF0802138.1"/>
    <property type="molecule type" value="Genomic_DNA"/>
</dbReference>
<keyword evidence="3 6" id="KW-0808">Transferase</keyword>
<dbReference type="PANTHER" id="PTHR14453:SF67">
    <property type="entry name" value="POLY [ADP-RIBOSE] POLYMERASE"/>
    <property type="match status" value="1"/>
</dbReference>
<evidence type="ECO:0000256" key="2">
    <source>
        <dbReference type="ARBA" id="ARBA00022676"/>
    </source>
</evidence>
<name>A0A813T012_9BILA</name>
<dbReference type="Proteomes" id="UP000663879">
    <property type="component" value="Unassembled WGS sequence"/>
</dbReference>
<feature type="domain" description="PARP catalytic" evidence="8">
    <location>
        <begin position="1338"/>
        <end position="1529"/>
    </location>
</feature>
<dbReference type="Pfam" id="PF01661">
    <property type="entry name" value="Macro"/>
    <property type="match status" value="1"/>
</dbReference>
<reference evidence="10" key="1">
    <citation type="submission" date="2021-02" db="EMBL/GenBank/DDBJ databases">
        <authorList>
            <person name="Nowell W R."/>
        </authorList>
    </citation>
    <scope>NUCLEOTIDE SEQUENCE</scope>
    <source>
        <strain evidence="10">Ploen Becks lab</strain>
    </source>
</reference>
<dbReference type="GO" id="GO:0003950">
    <property type="term" value="F:NAD+ poly-ADP-ribosyltransferase activity"/>
    <property type="evidence" value="ECO:0007669"/>
    <property type="project" value="UniProtKB-UniRule"/>
</dbReference>
<dbReference type="SMART" id="SM00506">
    <property type="entry name" value="A1pp"/>
    <property type="match status" value="1"/>
</dbReference>
<protein>
    <recommendedName>
        <fullName evidence="6">Poly [ADP-ribose] polymerase</fullName>
        <shortName evidence="6">PARP</shortName>
        <ecNumber evidence="6">2.4.2.-</ecNumber>
    </recommendedName>
</protein>
<evidence type="ECO:0000259" key="9">
    <source>
        <dbReference type="PROSITE" id="PS51154"/>
    </source>
</evidence>
<dbReference type="SUPFAM" id="SSF56399">
    <property type="entry name" value="ADP-ribosylation"/>
    <property type="match status" value="1"/>
</dbReference>
<dbReference type="InterPro" id="IPR043472">
    <property type="entry name" value="Macro_dom-like"/>
</dbReference>
<dbReference type="PANTHER" id="PTHR14453">
    <property type="entry name" value="PARP/ZINC FINGER CCCH TYPE DOMAIN CONTAINING PROTEIN"/>
    <property type="match status" value="1"/>
</dbReference>
<keyword evidence="5" id="KW-0539">Nucleus</keyword>
<feature type="compositionally biased region" description="Acidic residues" evidence="7">
    <location>
        <begin position="255"/>
        <end position="266"/>
    </location>
</feature>
<dbReference type="OrthoDB" id="406099at2759"/>
<evidence type="ECO:0000256" key="5">
    <source>
        <dbReference type="ARBA" id="ARBA00023242"/>
    </source>
</evidence>